<dbReference type="AlphaFoldDB" id="A0A8H3IUV8"/>
<feature type="domain" description="Get5 C-terminal" evidence="3">
    <location>
        <begin position="175"/>
        <end position="222"/>
    </location>
</feature>
<dbReference type="InterPro" id="IPR049256">
    <property type="entry name" value="Get5_C"/>
</dbReference>
<evidence type="ECO:0000313" key="4">
    <source>
        <dbReference type="EMBL" id="CAF9927609.1"/>
    </source>
</evidence>
<gene>
    <name evidence="4" type="ORF">HETSPECPRED_006626</name>
</gene>
<dbReference type="Gene3D" id="1.10.286.70">
    <property type="entry name" value="Get5 dimerization domain"/>
    <property type="match status" value="1"/>
</dbReference>
<sequence>MTELSFAKSFLTTLDSKSIKLQAEHAADPKTFEPKGAYTLPRTSQPMRRRDASTSTPSVPSTITVTLKSLRNPPLSLTLPSQELNTSIMTLKTAVSKAVRAKGTEGIKVLYNKKPCPDSKTIKDVLGSDEPIPEEVELSIMIMAGVATAAGTGDGEKDTEGKAVEGGDKMDVDTPSVAEGPSGEVLESEEFWSDLKGFLSQRLKDDEKAKEVVEVFRAGWKGKSGGGGAWKWGGMKGWKS</sequence>
<keyword evidence="5" id="KW-1185">Reference proteome</keyword>
<evidence type="ECO:0000259" key="3">
    <source>
        <dbReference type="Pfam" id="PF17183"/>
    </source>
</evidence>
<reference evidence="4" key="1">
    <citation type="submission" date="2021-03" db="EMBL/GenBank/DDBJ databases">
        <authorList>
            <person name="Tagirdzhanova G."/>
        </authorList>
    </citation>
    <scope>NUCLEOTIDE SEQUENCE</scope>
</reference>
<protein>
    <recommendedName>
        <fullName evidence="6">Ubiquitin-like domain-containing protein</fullName>
    </recommendedName>
</protein>
<evidence type="ECO:0008006" key="6">
    <source>
        <dbReference type="Google" id="ProtNLM"/>
    </source>
</evidence>
<accession>A0A8H3IUV8</accession>
<name>A0A8H3IUV8_9LECA</name>
<dbReference type="InterPro" id="IPR024737">
    <property type="entry name" value="Get5_N"/>
</dbReference>
<dbReference type="Pfam" id="PF12754">
    <property type="entry name" value="Get5_N"/>
    <property type="match status" value="1"/>
</dbReference>
<feature type="region of interest" description="Disordered" evidence="1">
    <location>
        <begin position="150"/>
        <end position="186"/>
    </location>
</feature>
<proteinExistence type="predicted"/>
<evidence type="ECO:0000313" key="5">
    <source>
        <dbReference type="Proteomes" id="UP000664521"/>
    </source>
</evidence>
<organism evidence="4 5">
    <name type="scientific">Heterodermia speciosa</name>
    <dbReference type="NCBI Taxonomy" id="116794"/>
    <lineage>
        <taxon>Eukaryota</taxon>
        <taxon>Fungi</taxon>
        <taxon>Dikarya</taxon>
        <taxon>Ascomycota</taxon>
        <taxon>Pezizomycotina</taxon>
        <taxon>Lecanoromycetes</taxon>
        <taxon>OSLEUM clade</taxon>
        <taxon>Lecanoromycetidae</taxon>
        <taxon>Caliciales</taxon>
        <taxon>Physciaceae</taxon>
        <taxon>Heterodermia</taxon>
    </lineage>
</organism>
<feature type="region of interest" description="Disordered" evidence="1">
    <location>
        <begin position="25"/>
        <end position="60"/>
    </location>
</feature>
<dbReference type="OrthoDB" id="5366541at2759"/>
<evidence type="ECO:0000256" key="1">
    <source>
        <dbReference type="SAM" id="MobiDB-lite"/>
    </source>
</evidence>
<dbReference type="Proteomes" id="UP000664521">
    <property type="component" value="Unassembled WGS sequence"/>
</dbReference>
<dbReference type="EMBL" id="CAJPDS010000045">
    <property type="protein sequence ID" value="CAF9927609.1"/>
    <property type="molecule type" value="Genomic_DNA"/>
</dbReference>
<feature type="compositionally biased region" description="Basic and acidic residues" evidence="1">
    <location>
        <begin position="154"/>
        <end position="172"/>
    </location>
</feature>
<feature type="domain" description="Get5 N-terminal" evidence="2">
    <location>
        <begin position="6"/>
        <end position="145"/>
    </location>
</feature>
<dbReference type="Gene3D" id="3.10.20.90">
    <property type="entry name" value="Phosphatidylinositol 3-kinase Catalytic Subunit, Chain A, domain 1"/>
    <property type="match status" value="1"/>
</dbReference>
<comment type="caution">
    <text evidence="4">The sequence shown here is derived from an EMBL/GenBank/DDBJ whole genome shotgun (WGS) entry which is preliminary data.</text>
</comment>
<evidence type="ECO:0000259" key="2">
    <source>
        <dbReference type="Pfam" id="PF12754"/>
    </source>
</evidence>
<dbReference type="Pfam" id="PF17183">
    <property type="entry name" value="Get5_C"/>
    <property type="match status" value="1"/>
</dbReference>